<dbReference type="WBParaSite" id="jg17744">
    <property type="protein sequence ID" value="jg17744"/>
    <property type="gene ID" value="jg17744"/>
</dbReference>
<reference evidence="2" key="1">
    <citation type="submission" date="2022-11" db="UniProtKB">
        <authorList>
            <consortium name="WormBaseParasite"/>
        </authorList>
    </citation>
    <scope>IDENTIFICATION</scope>
</reference>
<organism evidence="1 2">
    <name type="scientific">Ditylenchus dipsaci</name>
    <dbReference type="NCBI Taxonomy" id="166011"/>
    <lineage>
        <taxon>Eukaryota</taxon>
        <taxon>Metazoa</taxon>
        <taxon>Ecdysozoa</taxon>
        <taxon>Nematoda</taxon>
        <taxon>Chromadorea</taxon>
        <taxon>Rhabditida</taxon>
        <taxon>Tylenchina</taxon>
        <taxon>Tylenchomorpha</taxon>
        <taxon>Sphaerularioidea</taxon>
        <taxon>Anguinidae</taxon>
        <taxon>Anguininae</taxon>
        <taxon>Ditylenchus</taxon>
    </lineage>
</organism>
<sequence>MNFELLTSKKNKPMLKDPNGFMYWNFGISREKRTYWRCIHYRVGWDGTENTNLAAHNHYGDEIRAEMKRFQVSFRSEQSQARTTSKHYRKALKEVSKEAWGRIRRSFAAKTFAVSGMRIT</sequence>
<proteinExistence type="predicted"/>
<evidence type="ECO:0000313" key="1">
    <source>
        <dbReference type="Proteomes" id="UP000887574"/>
    </source>
</evidence>
<dbReference type="AlphaFoldDB" id="A0A915DA79"/>
<accession>A0A915DA79</accession>
<name>A0A915DA79_9BILA</name>
<keyword evidence="1" id="KW-1185">Reference proteome</keyword>
<protein>
    <submittedName>
        <fullName evidence="2">FLYWCH-type domain-containing protein</fullName>
    </submittedName>
</protein>
<evidence type="ECO:0000313" key="2">
    <source>
        <dbReference type="WBParaSite" id="jg17744"/>
    </source>
</evidence>
<dbReference type="Proteomes" id="UP000887574">
    <property type="component" value="Unplaced"/>
</dbReference>